<keyword evidence="1" id="KW-0812">Transmembrane</keyword>
<accession>A0ABY8C3R6</accession>
<evidence type="ECO:0000256" key="1">
    <source>
        <dbReference type="SAM" id="Phobius"/>
    </source>
</evidence>
<proteinExistence type="predicted"/>
<evidence type="ECO:0000313" key="3">
    <source>
        <dbReference type="Proteomes" id="UP001220478"/>
    </source>
</evidence>
<organism evidence="2 3">
    <name type="scientific">Amygdalobacter indicium</name>
    <dbReference type="NCBI Taxonomy" id="3029272"/>
    <lineage>
        <taxon>Bacteria</taxon>
        <taxon>Bacillati</taxon>
        <taxon>Bacillota</taxon>
        <taxon>Clostridia</taxon>
        <taxon>Eubacteriales</taxon>
        <taxon>Oscillospiraceae</taxon>
        <taxon>Amygdalobacter</taxon>
    </lineage>
</organism>
<sequence length="74" mass="8886">MKLKLKRTGPNKRYRFKGYKTIKQAARTRMFERQRQLLYQYIFLIILVIAVVVACIVLKPWDKIRDILTVFGIL</sequence>
<protein>
    <submittedName>
        <fullName evidence="2">Uncharacterized protein</fullName>
    </submittedName>
</protein>
<dbReference type="EMBL" id="CP118868">
    <property type="protein sequence ID" value="WEG35323.1"/>
    <property type="molecule type" value="Genomic_DNA"/>
</dbReference>
<name>A0ABY8C3R6_9FIRM</name>
<dbReference type="RefSeq" id="WP_315571411.1">
    <property type="nucleotide sequence ID" value="NZ_CP118868.1"/>
</dbReference>
<keyword evidence="1" id="KW-0472">Membrane</keyword>
<dbReference type="Proteomes" id="UP001220478">
    <property type="component" value="Chromosome"/>
</dbReference>
<gene>
    <name evidence="2" type="ORF">PYS61_05170</name>
</gene>
<keyword evidence="3" id="KW-1185">Reference proteome</keyword>
<feature type="transmembrane region" description="Helical" evidence="1">
    <location>
        <begin position="37"/>
        <end position="61"/>
    </location>
</feature>
<reference evidence="2 3" key="1">
    <citation type="submission" date="2023-02" db="EMBL/GenBank/DDBJ databases">
        <title>Novel Oscillospiraceae bacterial genomes.</title>
        <authorList>
            <person name="Srinivasan S."/>
            <person name="Austin M.N."/>
            <person name="Fiedler T.L."/>
            <person name="Strenk S.M."/>
            <person name="Agnew K.J."/>
            <person name="Nagana Gowda G.A."/>
            <person name="Raftery D."/>
            <person name="Beamer M.A."/>
            <person name="Achilles S.L."/>
            <person name="Wiesenfeld H.C."/>
            <person name="Fredricks D.N."/>
            <person name="Hillier S.L."/>
        </authorList>
    </citation>
    <scope>NUCLEOTIDE SEQUENCE [LARGE SCALE GENOMIC DNA]</scope>
    <source>
        <strain evidence="2 3">CHIC02 1186E3-8</strain>
    </source>
</reference>
<evidence type="ECO:0000313" key="2">
    <source>
        <dbReference type="EMBL" id="WEG35323.1"/>
    </source>
</evidence>
<keyword evidence="1" id="KW-1133">Transmembrane helix</keyword>